<dbReference type="Pfam" id="PF01048">
    <property type="entry name" value="PNP_UDP_1"/>
    <property type="match status" value="2"/>
</dbReference>
<evidence type="ECO:0000256" key="2">
    <source>
        <dbReference type="PIRSR" id="PIRSR610059-50"/>
    </source>
</evidence>
<dbReference type="AlphaFoldDB" id="A0A3Q0JFM2"/>
<evidence type="ECO:0000313" key="4">
    <source>
        <dbReference type="Proteomes" id="UP000079169"/>
    </source>
</evidence>
<keyword evidence="4" id="KW-1185">Reference proteome</keyword>
<feature type="binding site" evidence="2">
    <location>
        <position position="101"/>
    </location>
    <ligand>
        <name>phosphate</name>
        <dbReference type="ChEBI" id="CHEBI:43474"/>
    </ligand>
</feature>
<dbReference type="GO" id="GO:0004850">
    <property type="term" value="F:uridine phosphorylase activity"/>
    <property type="evidence" value="ECO:0007669"/>
    <property type="project" value="InterPro"/>
</dbReference>
<gene>
    <name evidence="5" type="primary">LOC103517679</name>
</gene>
<accession>A0A3Q0JFM2</accession>
<dbReference type="GO" id="GO:0005829">
    <property type="term" value="C:cytosol"/>
    <property type="evidence" value="ECO:0007669"/>
    <property type="project" value="TreeGrafter"/>
</dbReference>
<evidence type="ECO:0000313" key="5">
    <source>
        <dbReference type="RefSeq" id="XP_026685490.1"/>
    </source>
</evidence>
<evidence type="ECO:0000256" key="1">
    <source>
        <dbReference type="ARBA" id="ARBA00010456"/>
    </source>
</evidence>
<dbReference type="STRING" id="121845.A0A3Q0JFM2"/>
<dbReference type="InterPro" id="IPR000845">
    <property type="entry name" value="Nucleoside_phosphorylase_d"/>
</dbReference>
<dbReference type="NCBIfam" id="TIGR01719">
    <property type="entry name" value="euk_UDPppase"/>
    <property type="match status" value="1"/>
</dbReference>
<dbReference type="PaxDb" id="121845-A0A3Q0JFM2"/>
<dbReference type="Proteomes" id="UP000079169">
    <property type="component" value="Unplaced"/>
</dbReference>
<proteinExistence type="inferred from homology"/>
<feature type="domain" description="Nucleoside phosphorylase" evidence="3">
    <location>
        <begin position="60"/>
        <end position="239"/>
    </location>
</feature>
<feature type="binding site" evidence="2">
    <location>
        <position position="224"/>
    </location>
    <ligand>
        <name>substrate</name>
    </ligand>
</feature>
<dbReference type="SUPFAM" id="SSF53167">
    <property type="entry name" value="Purine and uridine phosphorylases"/>
    <property type="match status" value="1"/>
</dbReference>
<dbReference type="InterPro" id="IPR035994">
    <property type="entry name" value="Nucleoside_phosphorylase_sf"/>
</dbReference>
<evidence type="ECO:0000259" key="3">
    <source>
        <dbReference type="Pfam" id="PF01048"/>
    </source>
</evidence>
<dbReference type="PANTHER" id="PTHR43691:SF11">
    <property type="entry name" value="FI09636P-RELATED"/>
    <property type="match status" value="1"/>
</dbReference>
<reference evidence="5" key="1">
    <citation type="submission" date="2025-08" db="UniProtKB">
        <authorList>
            <consortium name="RefSeq"/>
        </authorList>
    </citation>
    <scope>IDENTIFICATION</scope>
</reference>
<dbReference type="PANTHER" id="PTHR43691">
    <property type="entry name" value="URIDINE PHOSPHORYLASE"/>
    <property type="match status" value="1"/>
</dbReference>
<dbReference type="GO" id="GO:0006218">
    <property type="term" value="P:uridine catabolic process"/>
    <property type="evidence" value="ECO:0007669"/>
    <property type="project" value="TreeGrafter"/>
</dbReference>
<organism evidence="4 5">
    <name type="scientific">Diaphorina citri</name>
    <name type="common">Asian citrus psyllid</name>
    <dbReference type="NCBI Taxonomy" id="121845"/>
    <lineage>
        <taxon>Eukaryota</taxon>
        <taxon>Metazoa</taxon>
        <taxon>Ecdysozoa</taxon>
        <taxon>Arthropoda</taxon>
        <taxon>Hexapoda</taxon>
        <taxon>Insecta</taxon>
        <taxon>Pterygota</taxon>
        <taxon>Neoptera</taxon>
        <taxon>Paraneoptera</taxon>
        <taxon>Hemiptera</taxon>
        <taxon>Sternorrhyncha</taxon>
        <taxon>Psylloidea</taxon>
        <taxon>Psyllidae</taxon>
        <taxon>Diaphorininae</taxon>
        <taxon>Diaphorina</taxon>
    </lineage>
</organism>
<dbReference type="GeneID" id="103517679"/>
<dbReference type="InterPro" id="IPR010059">
    <property type="entry name" value="Uridine_phosphorylase_euk"/>
</dbReference>
<feature type="binding site" evidence="2">
    <location>
        <begin position="145"/>
        <end position="148"/>
    </location>
    <ligand>
        <name>phosphate</name>
        <dbReference type="ChEBI" id="CHEBI:43474"/>
    </ligand>
</feature>
<comment type="similarity">
    <text evidence="1">Belongs to the PNP/UDP phosphorylase family.</text>
</comment>
<name>A0A3Q0JFM2_DIACI</name>
<feature type="binding site" evidence="2">
    <location>
        <position position="226"/>
    </location>
    <ligand>
        <name>substrate</name>
    </ligand>
</feature>
<dbReference type="GO" id="GO:0009166">
    <property type="term" value="P:nucleotide catabolic process"/>
    <property type="evidence" value="ECO:0007669"/>
    <property type="project" value="InterPro"/>
</dbReference>
<feature type="domain" description="Nucleoside phosphorylase" evidence="3">
    <location>
        <begin position="315"/>
        <end position="416"/>
    </location>
</feature>
<dbReference type="Gene3D" id="3.40.50.1580">
    <property type="entry name" value="Nucleoside phosphorylase domain"/>
    <property type="match status" value="3"/>
</dbReference>
<protein>
    <submittedName>
        <fullName evidence="5">Uridine phosphorylase 2</fullName>
    </submittedName>
</protein>
<dbReference type="RefSeq" id="XP_026685490.1">
    <property type="nucleotide sequence ID" value="XM_026829689.1"/>
</dbReference>
<dbReference type="CDD" id="cd17763">
    <property type="entry name" value="UP_hUPP-like"/>
    <property type="match status" value="1"/>
</dbReference>
<sequence>MTSSRTNSVHNSVDEDRDEYFDTTVRLRNPNLELLDQDILYHLGLGSESHDLVEMFGDIKFVCMAGTPKRCETFSHYIMKELGHKLPTGTRLQDICEYSYRYSMYKVGPVLSVSHGMGIPSVGILLHEVIKLMYHAKVQDPIFFRIGTSGGVGLEGGTVVISEEAVDGLLRPTLELPVLGKIVQRPALLDKKLQRELKLLAEPDDLFPTIIGKTMCTTDFYEGQSRMDGAFCDFTEQEKMEHLQSIKDAGVVNIIYSVFIYSFSLAGKTMCTTDFYEGQSRMDGAFCDFTEQEKMEHLQSIKDAGVVNIYLSFSLAGKTMCTTDFYEGQSRMDGAFCDFTEQEKMEHLQSIKDAGVVNIEMESLAFAALTHHAGIKAAVVCVTLLDRLKSDQIHFPKEVLEEWQQRPQALVAKYIKKYLQKKGRIFNNVDPTRCGPAGLKSPRRFKLVQQESESYD</sequence>
<dbReference type="KEGG" id="dci:103517679"/>